<keyword evidence="2" id="KW-1185">Reference proteome</keyword>
<dbReference type="Proteomes" id="UP000775547">
    <property type="component" value="Unassembled WGS sequence"/>
</dbReference>
<accession>A0A9P7G8D0</accession>
<gene>
    <name evidence="1" type="ORF">DXG03_002549</name>
</gene>
<evidence type="ECO:0000313" key="2">
    <source>
        <dbReference type="Proteomes" id="UP000775547"/>
    </source>
</evidence>
<dbReference type="EMBL" id="JABCKV010000175">
    <property type="protein sequence ID" value="KAG5642562.1"/>
    <property type="molecule type" value="Genomic_DNA"/>
</dbReference>
<evidence type="ECO:0000313" key="1">
    <source>
        <dbReference type="EMBL" id="KAG5642562.1"/>
    </source>
</evidence>
<sequence length="156" mass="17282">MPSKAQATPSDACEYAASKQPATRAALNALGYTGPYTLFSAFNTTLLTHHSILLQEIHIEIDLRRPSAALLTAIARVLFPFPVVVHARDGREYALPIIPPPESGAMSEKQYWELARKENVCTGTTTEGWEHAPRFQRGPIEEDLKRPSFCGRLFCA</sequence>
<proteinExistence type="predicted"/>
<dbReference type="OrthoDB" id="3046748at2759"/>
<name>A0A9P7G8D0_9AGAR</name>
<dbReference type="AlphaFoldDB" id="A0A9P7G8D0"/>
<organism evidence="1 2">
    <name type="scientific">Asterophora parasitica</name>
    <dbReference type="NCBI Taxonomy" id="117018"/>
    <lineage>
        <taxon>Eukaryota</taxon>
        <taxon>Fungi</taxon>
        <taxon>Dikarya</taxon>
        <taxon>Basidiomycota</taxon>
        <taxon>Agaricomycotina</taxon>
        <taxon>Agaricomycetes</taxon>
        <taxon>Agaricomycetidae</taxon>
        <taxon>Agaricales</taxon>
        <taxon>Tricholomatineae</taxon>
        <taxon>Lyophyllaceae</taxon>
        <taxon>Asterophora</taxon>
    </lineage>
</organism>
<reference evidence="1" key="2">
    <citation type="submission" date="2021-10" db="EMBL/GenBank/DDBJ databases">
        <title>Phylogenomics reveals ancestral predisposition of the termite-cultivated fungus Termitomyces towards a domesticated lifestyle.</title>
        <authorList>
            <person name="Auxier B."/>
            <person name="Grum-Grzhimaylo A."/>
            <person name="Cardenas M.E."/>
            <person name="Lodge J.D."/>
            <person name="Laessoe T."/>
            <person name="Pedersen O."/>
            <person name="Smith M.E."/>
            <person name="Kuyper T.W."/>
            <person name="Franco-Molano E.A."/>
            <person name="Baroni T.J."/>
            <person name="Aanen D.K."/>
        </authorList>
    </citation>
    <scope>NUCLEOTIDE SEQUENCE</scope>
    <source>
        <strain evidence="1">AP01</strain>
        <tissue evidence="1">Mycelium</tissue>
    </source>
</reference>
<protein>
    <submittedName>
        <fullName evidence="1">Uncharacterized protein</fullName>
    </submittedName>
</protein>
<comment type="caution">
    <text evidence="1">The sequence shown here is derived from an EMBL/GenBank/DDBJ whole genome shotgun (WGS) entry which is preliminary data.</text>
</comment>
<reference evidence="1" key="1">
    <citation type="submission" date="2020-07" db="EMBL/GenBank/DDBJ databases">
        <authorList>
            <person name="Nieuwenhuis M."/>
            <person name="Van De Peppel L.J.J."/>
        </authorList>
    </citation>
    <scope>NUCLEOTIDE SEQUENCE</scope>
    <source>
        <strain evidence="1">AP01</strain>
        <tissue evidence="1">Mycelium</tissue>
    </source>
</reference>